<evidence type="ECO:0000313" key="3">
    <source>
        <dbReference type="Proteomes" id="UP000254060"/>
    </source>
</evidence>
<feature type="transmembrane region" description="Helical" evidence="1">
    <location>
        <begin position="277"/>
        <end position="296"/>
    </location>
</feature>
<dbReference type="AlphaFoldDB" id="A0A377FR24"/>
<dbReference type="RefSeq" id="WP_029334106.1">
    <property type="nucleotide sequence ID" value="NZ_UGGP01000001.1"/>
</dbReference>
<feature type="transmembrane region" description="Helical" evidence="1">
    <location>
        <begin position="344"/>
        <end position="362"/>
    </location>
</feature>
<protein>
    <submittedName>
        <fullName evidence="2">Predicted membrane protein</fullName>
    </submittedName>
</protein>
<dbReference type="Proteomes" id="UP000254060">
    <property type="component" value="Unassembled WGS sequence"/>
</dbReference>
<feature type="transmembrane region" description="Helical" evidence="1">
    <location>
        <begin position="162"/>
        <end position="181"/>
    </location>
</feature>
<proteinExistence type="predicted"/>
<feature type="transmembrane region" description="Helical" evidence="1">
    <location>
        <begin position="132"/>
        <end position="155"/>
    </location>
</feature>
<organism evidence="2 3">
    <name type="scientific">Exiguobacterium aurantiacum</name>
    <dbReference type="NCBI Taxonomy" id="33987"/>
    <lineage>
        <taxon>Bacteria</taxon>
        <taxon>Bacillati</taxon>
        <taxon>Bacillota</taxon>
        <taxon>Bacilli</taxon>
        <taxon>Bacillales</taxon>
        <taxon>Bacillales Family XII. Incertae Sedis</taxon>
        <taxon>Exiguobacterium</taxon>
    </lineage>
</organism>
<evidence type="ECO:0000313" key="2">
    <source>
        <dbReference type="EMBL" id="STO06916.1"/>
    </source>
</evidence>
<gene>
    <name evidence="2" type="ORF">NCTC13163_00256</name>
</gene>
<dbReference type="InterPro" id="IPR031617">
    <property type="entry name" value="PelG"/>
</dbReference>
<dbReference type="OrthoDB" id="37830at2"/>
<name>A0A377FR24_9BACL</name>
<feature type="transmembrane region" description="Helical" evidence="1">
    <location>
        <begin position="21"/>
        <end position="49"/>
    </location>
</feature>
<feature type="transmembrane region" description="Helical" evidence="1">
    <location>
        <begin position="101"/>
        <end position="126"/>
    </location>
</feature>
<feature type="transmembrane region" description="Helical" evidence="1">
    <location>
        <begin position="400"/>
        <end position="418"/>
    </location>
</feature>
<feature type="transmembrane region" description="Helical" evidence="1">
    <location>
        <begin position="237"/>
        <end position="257"/>
    </location>
</feature>
<feature type="transmembrane region" description="Helical" evidence="1">
    <location>
        <begin position="374"/>
        <end position="393"/>
    </location>
</feature>
<evidence type="ECO:0000256" key="1">
    <source>
        <dbReference type="SAM" id="Phobius"/>
    </source>
</evidence>
<dbReference type="Pfam" id="PF16933">
    <property type="entry name" value="PelG"/>
    <property type="match status" value="1"/>
</dbReference>
<dbReference type="STRING" id="1397694.GCA_000702585_00776"/>
<dbReference type="EMBL" id="UGGP01000001">
    <property type="protein sequence ID" value="STO06916.1"/>
    <property type="molecule type" value="Genomic_DNA"/>
</dbReference>
<accession>A0A377FR24</accession>
<sequence>MAGIGFKLQKLFQEDYYSSRLKAYTFSGLVTSGPWLIVILVVGTIQWLAFQMPMLSLEERTIFMLSVSYAFIFSQIVFSFQQLVVTRYVADLFYEKKAHEIFPVFTGMLKVTMLAAVIMYSIFWMISPLDFVYKLVLFVLFMTINVIWVMFLFLSAAKFYQAIAYSFLLGGFIAVGGVFLISRIMADPTSLELLTGFTAGMIVTLFGLFFAMLRTFPLRYATREFSYFRYFDLYPDLFAIGVLYVLGIWVTNFIIWFGEGRMVVADSFVFNPYYDTAVFWSYLTIIPTQLLFVVAVETRFYERYRTFYGLINYGGALHQIDKAKQTMTTVLKNELIRLGRSQGVVTLFAVLMAGVFVGWIGVPEEVGQIFRMTTLAAFANAMILVLTLLLLYFEDRRGALLVNLSFFTFNALFTMLLLPRGIDWYGVGFAVSTTITFFIAGLRLIYFMGKVDYYVFASSNRRKLGTERFSNMGSMLNRRFSR</sequence>
<keyword evidence="1" id="KW-0812">Transmembrane</keyword>
<keyword evidence="1" id="KW-1133">Transmembrane helix</keyword>
<feature type="transmembrane region" description="Helical" evidence="1">
    <location>
        <begin position="61"/>
        <end position="80"/>
    </location>
</feature>
<reference evidence="2 3" key="1">
    <citation type="submission" date="2018-06" db="EMBL/GenBank/DDBJ databases">
        <authorList>
            <consortium name="Pathogen Informatics"/>
            <person name="Doyle S."/>
        </authorList>
    </citation>
    <scope>NUCLEOTIDE SEQUENCE [LARGE SCALE GENOMIC DNA]</scope>
    <source>
        <strain evidence="2 3">NCTC13163</strain>
    </source>
</reference>
<feature type="transmembrane region" description="Helical" evidence="1">
    <location>
        <begin position="424"/>
        <end position="446"/>
    </location>
</feature>
<keyword evidence="1" id="KW-0472">Membrane</keyword>
<feature type="transmembrane region" description="Helical" evidence="1">
    <location>
        <begin position="193"/>
        <end position="216"/>
    </location>
</feature>